<evidence type="ECO:0000313" key="2">
    <source>
        <dbReference type="EMBL" id="KAE9610776.1"/>
    </source>
</evidence>
<dbReference type="InterPro" id="IPR050154">
    <property type="entry name" value="UbiB_kinase"/>
</dbReference>
<dbReference type="InterPro" id="IPR004147">
    <property type="entry name" value="ABC1_dom"/>
</dbReference>
<accession>A0A6A5MNR3</accession>
<dbReference type="GO" id="GO:0005524">
    <property type="term" value="F:ATP binding"/>
    <property type="evidence" value="ECO:0007669"/>
    <property type="project" value="InterPro"/>
</dbReference>
<protein>
    <submittedName>
        <fullName evidence="2">Putative cadmium-transporting ATPase</fullName>
    </submittedName>
</protein>
<gene>
    <name evidence="2" type="ORF">Lalb_Chr07g0190201</name>
</gene>
<dbReference type="Gene3D" id="1.10.510.10">
    <property type="entry name" value="Transferase(Phosphotransferase) domain 1"/>
    <property type="match status" value="1"/>
</dbReference>
<dbReference type="EMBL" id="WOCE01000007">
    <property type="protein sequence ID" value="KAE9610776.1"/>
    <property type="molecule type" value="Genomic_DNA"/>
</dbReference>
<evidence type="ECO:0000313" key="3">
    <source>
        <dbReference type="Proteomes" id="UP000447434"/>
    </source>
</evidence>
<dbReference type="Proteomes" id="UP000447434">
    <property type="component" value="Chromosome 7"/>
</dbReference>
<dbReference type="GO" id="GO:0004672">
    <property type="term" value="F:protein kinase activity"/>
    <property type="evidence" value="ECO:0007669"/>
    <property type="project" value="InterPro"/>
</dbReference>
<dbReference type="CDD" id="cd05121">
    <property type="entry name" value="ABC1_ADCK3-like"/>
    <property type="match status" value="1"/>
</dbReference>
<dbReference type="AlphaFoldDB" id="A0A6A5MNR3"/>
<dbReference type="SUPFAM" id="SSF56112">
    <property type="entry name" value="Protein kinase-like (PK-like)"/>
    <property type="match status" value="1"/>
</dbReference>
<proteinExistence type="inferred from homology"/>
<evidence type="ECO:0000256" key="1">
    <source>
        <dbReference type="ARBA" id="ARBA00009670"/>
    </source>
</evidence>
<dbReference type="InterPro" id="IPR011009">
    <property type="entry name" value="Kinase-like_dom_sf"/>
</dbReference>
<comment type="caution">
    <text evidence="2">The sequence shown here is derived from an EMBL/GenBank/DDBJ whole genome shotgun (WGS) entry which is preliminary data.</text>
</comment>
<keyword evidence="3" id="KW-1185">Reference proteome</keyword>
<dbReference type="PROSITE" id="PS50011">
    <property type="entry name" value="PROTEIN_KINASE_DOM"/>
    <property type="match status" value="1"/>
</dbReference>
<reference evidence="3" key="1">
    <citation type="journal article" date="2020" name="Nat. Commun.">
        <title>Genome sequence of the cluster root forming white lupin.</title>
        <authorList>
            <person name="Hufnagel B."/>
            <person name="Marques A."/>
            <person name="Soriano A."/>
            <person name="Marques L."/>
            <person name="Divol F."/>
            <person name="Doumas P."/>
            <person name="Sallet E."/>
            <person name="Mancinotti D."/>
            <person name="Carrere S."/>
            <person name="Marande W."/>
            <person name="Arribat S."/>
            <person name="Keller J."/>
            <person name="Huneau C."/>
            <person name="Blein T."/>
            <person name="Aime D."/>
            <person name="Laguerre M."/>
            <person name="Taylor J."/>
            <person name="Schubert V."/>
            <person name="Nelson M."/>
            <person name="Geu-Flores F."/>
            <person name="Crespi M."/>
            <person name="Gallardo-Guerrero K."/>
            <person name="Delaux P.-M."/>
            <person name="Salse J."/>
            <person name="Berges H."/>
            <person name="Guyot R."/>
            <person name="Gouzy J."/>
            <person name="Peret B."/>
        </authorList>
    </citation>
    <scope>NUCLEOTIDE SEQUENCE [LARGE SCALE GENOMIC DNA]</scope>
    <source>
        <strain evidence="3">cv. Amiga</strain>
    </source>
</reference>
<dbReference type="PANTHER" id="PTHR10566">
    <property type="entry name" value="CHAPERONE-ACTIVITY OF BC1 COMPLEX CABC1 -RELATED"/>
    <property type="match status" value="1"/>
</dbReference>
<name>A0A6A5MNR3_LUPAL</name>
<dbReference type="PANTHER" id="PTHR10566:SF120">
    <property type="entry name" value="PROTEIN ACTIVITY OF BC1 COMPLEX KINASE 3, CHLOROPLASTIC"/>
    <property type="match status" value="1"/>
</dbReference>
<dbReference type="Pfam" id="PF03109">
    <property type="entry name" value="ABC1"/>
    <property type="match status" value="1"/>
</dbReference>
<organism evidence="2 3">
    <name type="scientific">Lupinus albus</name>
    <name type="common">White lupine</name>
    <name type="synonym">Lupinus termis</name>
    <dbReference type="NCBI Taxonomy" id="3870"/>
    <lineage>
        <taxon>Eukaryota</taxon>
        <taxon>Viridiplantae</taxon>
        <taxon>Streptophyta</taxon>
        <taxon>Embryophyta</taxon>
        <taxon>Tracheophyta</taxon>
        <taxon>Spermatophyta</taxon>
        <taxon>Magnoliopsida</taxon>
        <taxon>eudicotyledons</taxon>
        <taxon>Gunneridae</taxon>
        <taxon>Pentapetalae</taxon>
        <taxon>rosids</taxon>
        <taxon>fabids</taxon>
        <taxon>Fabales</taxon>
        <taxon>Fabaceae</taxon>
        <taxon>Papilionoideae</taxon>
        <taxon>50 kb inversion clade</taxon>
        <taxon>genistoids sensu lato</taxon>
        <taxon>core genistoids</taxon>
        <taxon>Genisteae</taxon>
        <taxon>Lupinus</taxon>
    </lineage>
</organism>
<dbReference type="OrthoDB" id="427480at2759"/>
<dbReference type="InterPro" id="IPR000719">
    <property type="entry name" value="Prot_kinase_dom"/>
</dbReference>
<sequence length="717" mass="80057">MATVVAAMLSSSSACSSSSWNRGSIPISKPNPSFRTKTRRTTFTWLNQKPRAALVEATPPPPPPTTTTSAPRNGSVKVLALPGDRADDLKAETKAMARAVNASVYSPQLVASKYGSQPFKLVGRTVQILTELGSFGLKLFLDQRNGVLDQNRRIRAIDLRNIFTRLGPTFVKLGQGLSTRPDICPPEFLEELSELQDGLPTFPDEEAFACIEKELGQSIDSIYSSITPSAVAAASLGQVYKAQLKYSGKLVAVKVQRPGIEEAIGLDFYLVRGLGSLINKYVDIITTDVVALIDEFAFRVFQELNYVQEGQNARRFKKLYADNEDIFVPDIFWEYTSGKVLTMEWVEGVKLNEQEAIERQGLKVLDLVNTGIQCSLRQLLEYGYFHADPHPGNLLATPEGKLAFLDFGMMSETPEEARFAIIGHVVHLVNRDYEAMAQDYYALDFLSTDVDVTPIVPALRNFFDDALNYTVSELNFKTLVDGLGNVLYQYPFNVPPYYALILRSLTVLEGLALYADPNFKVLAASYPYFAKRLLTDPNPYLRDALIELLFKDGKFRWNRLENLLVQGRQDRDFSAKEALQPVLKVLLSPDGDDLSNLVIREAVRVSEAFTLSTFSQTYQYIPEFLRTLVFNGNANGPLEMSETEMQSMIEVRDQVLRVWGLLQSSNEFDPAILLPILQVLQQPEARRLGGRIVGGVTQRLAARFLQQLLRVPTPTSA</sequence>
<comment type="similarity">
    <text evidence="1">Belongs to the protein kinase superfamily. ADCK protein kinase family.</text>
</comment>